<dbReference type="SUPFAM" id="SSF103481">
    <property type="entry name" value="Multidrug resistance efflux transporter EmrE"/>
    <property type="match status" value="2"/>
</dbReference>
<gene>
    <name evidence="7" type="ORF">EI982_06460</name>
</gene>
<dbReference type="AlphaFoldDB" id="A0A6B9F2A6"/>
<evidence type="ECO:0000259" key="6">
    <source>
        <dbReference type="Pfam" id="PF00892"/>
    </source>
</evidence>
<feature type="domain" description="EamA" evidence="6">
    <location>
        <begin position="163"/>
        <end position="300"/>
    </location>
</feature>
<feature type="domain" description="EamA" evidence="6">
    <location>
        <begin position="20"/>
        <end position="150"/>
    </location>
</feature>
<feature type="transmembrane region" description="Helical" evidence="5">
    <location>
        <begin position="110"/>
        <end position="128"/>
    </location>
</feature>
<keyword evidence="3 5" id="KW-1133">Transmembrane helix</keyword>
<dbReference type="InterPro" id="IPR037185">
    <property type="entry name" value="EmrE-like"/>
</dbReference>
<reference evidence="7 8" key="1">
    <citation type="submission" date="2018-12" db="EMBL/GenBank/DDBJ databases">
        <title>Complete genome sequence of Haloplanus rallus MBLA0036.</title>
        <authorList>
            <person name="Nam Y.-d."/>
            <person name="Kang J."/>
            <person name="Chung W.-H."/>
            <person name="Park Y.S."/>
        </authorList>
    </citation>
    <scope>NUCLEOTIDE SEQUENCE [LARGE SCALE GENOMIC DNA]</scope>
    <source>
        <strain evidence="7 8">MBLA0036</strain>
    </source>
</reference>
<dbReference type="RefSeq" id="WP_157688702.1">
    <property type="nucleotide sequence ID" value="NZ_CP034345.1"/>
</dbReference>
<dbReference type="Proteomes" id="UP000428325">
    <property type="component" value="Chromosome"/>
</dbReference>
<proteinExistence type="predicted"/>
<feature type="transmembrane region" description="Helical" evidence="5">
    <location>
        <begin position="284"/>
        <end position="301"/>
    </location>
</feature>
<dbReference type="GeneID" id="43369157"/>
<feature type="transmembrane region" description="Helical" evidence="5">
    <location>
        <begin position="77"/>
        <end position="98"/>
    </location>
</feature>
<accession>A0A6B9F2A6</accession>
<feature type="transmembrane region" description="Helical" evidence="5">
    <location>
        <begin position="194"/>
        <end position="214"/>
    </location>
</feature>
<sequence length="325" mass="33474">MPADERPASVPVGRYRNAGLFVLLGGLFGCSFVAIKAGLAEVPPLLFAALRFDVAAPLLLAYAAWRFAAWYPRSRADVVAIAVGAVTIVAANNGLLFLGQRAITPAAASVMYGLNPILSPAVAFVLLGQRLDLRGAVGILLGLLGVVVIVQPSPETLTSGSTIGQLYVLAAAAIIALGSVLMRRIDATMASIPLTAWAMGLGAALLHVWSVAAGETAAALRTEPTTTLVLAVLVVAIPSTAVAYPIYFVLIRRIGPVRTNLVAYVVPIVAALTGWLLLGEPVTLATAVGFCIVVAGVCLLERHVVAAELGRAAGLVERAGSRSGD</sequence>
<comment type="subcellular location">
    <subcellularLocation>
        <location evidence="1">Membrane</location>
        <topology evidence="1">Multi-pass membrane protein</topology>
    </subcellularLocation>
</comment>
<dbReference type="PANTHER" id="PTHR32322:SF2">
    <property type="entry name" value="EAMA DOMAIN-CONTAINING PROTEIN"/>
    <property type="match status" value="1"/>
</dbReference>
<feature type="transmembrane region" description="Helical" evidence="5">
    <location>
        <begin position="164"/>
        <end position="182"/>
    </location>
</feature>
<feature type="transmembrane region" description="Helical" evidence="5">
    <location>
        <begin position="135"/>
        <end position="152"/>
    </location>
</feature>
<evidence type="ECO:0000256" key="4">
    <source>
        <dbReference type="ARBA" id="ARBA00023136"/>
    </source>
</evidence>
<dbReference type="PANTHER" id="PTHR32322">
    <property type="entry name" value="INNER MEMBRANE TRANSPORTER"/>
    <property type="match status" value="1"/>
</dbReference>
<evidence type="ECO:0000256" key="5">
    <source>
        <dbReference type="SAM" id="Phobius"/>
    </source>
</evidence>
<organism evidence="7 8">
    <name type="scientific">Haloplanus rallus</name>
    <dbReference type="NCBI Taxonomy" id="1816183"/>
    <lineage>
        <taxon>Archaea</taxon>
        <taxon>Methanobacteriati</taxon>
        <taxon>Methanobacteriota</taxon>
        <taxon>Stenosarchaea group</taxon>
        <taxon>Halobacteria</taxon>
        <taxon>Halobacteriales</taxon>
        <taxon>Haloferacaceae</taxon>
        <taxon>Haloplanus</taxon>
    </lineage>
</organism>
<feature type="transmembrane region" description="Helical" evidence="5">
    <location>
        <begin position="20"/>
        <end position="39"/>
    </location>
</feature>
<name>A0A6B9F2A6_9EURY</name>
<dbReference type="OrthoDB" id="17861at2157"/>
<keyword evidence="2 5" id="KW-0812">Transmembrane</keyword>
<feature type="transmembrane region" description="Helical" evidence="5">
    <location>
        <begin position="261"/>
        <end position="278"/>
    </location>
</feature>
<dbReference type="KEGG" id="hra:EI982_06460"/>
<dbReference type="InterPro" id="IPR000620">
    <property type="entry name" value="EamA_dom"/>
</dbReference>
<evidence type="ECO:0000313" key="7">
    <source>
        <dbReference type="EMBL" id="QGX94455.1"/>
    </source>
</evidence>
<dbReference type="Pfam" id="PF00892">
    <property type="entry name" value="EamA"/>
    <property type="match status" value="2"/>
</dbReference>
<dbReference type="Gene3D" id="1.10.3730.20">
    <property type="match status" value="1"/>
</dbReference>
<dbReference type="GO" id="GO:0016020">
    <property type="term" value="C:membrane"/>
    <property type="evidence" value="ECO:0007669"/>
    <property type="project" value="UniProtKB-SubCell"/>
</dbReference>
<evidence type="ECO:0000256" key="2">
    <source>
        <dbReference type="ARBA" id="ARBA00022692"/>
    </source>
</evidence>
<protein>
    <submittedName>
        <fullName evidence="7">DMT family transporter</fullName>
    </submittedName>
</protein>
<dbReference type="InterPro" id="IPR050638">
    <property type="entry name" value="AA-Vitamin_Transporters"/>
</dbReference>
<feature type="transmembrane region" description="Helical" evidence="5">
    <location>
        <begin position="226"/>
        <end position="249"/>
    </location>
</feature>
<keyword evidence="8" id="KW-1185">Reference proteome</keyword>
<evidence type="ECO:0000313" key="8">
    <source>
        <dbReference type="Proteomes" id="UP000428325"/>
    </source>
</evidence>
<evidence type="ECO:0000256" key="3">
    <source>
        <dbReference type="ARBA" id="ARBA00022989"/>
    </source>
</evidence>
<dbReference type="EMBL" id="CP034345">
    <property type="protein sequence ID" value="QGX94455.1"/>
    <property type="molecule type" value="Genomic_DNA"/>
</dbReference>
<keyword evidence="4 5" id="KW-0472">Membrane</keyword>
<evidence type="ECO:0000256" key="1">
    <source>
        <dbReference type="ARBA" id="ARBA00004141"/>
    </source>
</evidence>
<dbReference type="PROSITE" id="PS51257">
    <property type="entry name" value="PROKAR_LIPOPROTEIN"/>
    <property type="match status" value="1"/>
</dbReference>
<feature type="transmembrane region" description="Helical" evidence="5">
    <location>
        <begin position="45"/>
        <end position="65"/>
    </location>
</feature>